<dbReference type="PANTHER" id="PTHR46104:SF1">
    <property type="entry name" value="GENE 9195-RELATED"/>
    <property type="match status" value="1"/>
</dbReference>
<protein>
    <recommendedName>
        <fullName evidence="1">Tyrosine-protein kinase ephrin type A/B receptor-like domain-containing protein</fullName>
    </recommendedName>
</protein>
<feature type="domain" description="Tyrosine-protein kinase ephrin type A/B receptor-like" evidence="1">
    <location>
        <begin position="110"/>
        <end position="147"/>
    </location>
</feature>
<dbReference type="EMBL" id="CP111014">
    <property type="protein sequence ID" value="WAR00859.1"/>
    <property type="molecule type" value="Genomic_DNA"/>
</dbReference>
<dbReference type="Gene3D" id="2.10.50.10">
    <property type="entry name" value="Tumor Necrosis Factor Receptor, subunit A, domain 2"/>
    <property type="match status" value="1"/>
</dbReference>
<gene>
    <name evidence="2" type="ORF">MAR_025231</name>
</gene>
<evidence type="ECO:0000313" key="3">
    <source>
        <dbReference type="Proteomes" id="UP001164746"/>
    </source>
</evidence>
<evidence type="ECO:0000313" key="2">
    <source>
        <dbReference type="EMBL" id="WAR00859.1"/>
    </source>
</evidence>
<sequence length="299" mass="30841">MFLHSRRVKRNRRVFESINSGYYCVGGATSPNGTECTANHYCPQGSTTPTPCPPGSFSFATGNIALDNCEQCTPGFYCSSSGISGPCAVGFYCPAGQASATPANYTCPAGFYCTGGLGTPTECLAGMYQDEIGQSECKECPIGRYCDPVEETANLGFATGVVTPMACPTGYYCLVNTTSAGDYPCPTGTFNNQTAIQADSECTPCTGGFYCDSPGLSEPQGPCNEGFVCVSGSDTPSPTSVVGYVCPAGSYCPAQSAVETPCPAGTFSNTTGLHNVSSCEQCTPGYFCAADGELSLTAL</sequence>
<keyword evidence="3" id="KW-1185">Reference proteome</keyword>
<reference evidence="2" key="1">
    <citation type="submission" date="2022-11" db="EMBL/GenBank/DDBJ databases">
        <title>Centuries of genome instability and evolution in soft-shell clam transmissible cancer (bioRxiv).</title>
        <authorList>
            <person name="Hart S.F.M."/>
            <person name="Yonemitsu M.A."/>
            <person name="Giersch R.M."/>
            <person name="Beal B.F."/>
            <person name="Arriagada G."/>
            <person name="Davis B.W."/>
            <person name="Ostrander E.A."/>
            <person name="Goff S.P."/>
            <person name="Metzger M.J."/>
        </authorList>
    </citation>
    <scope>NUCLEOTIDE SEQUENCE</scope>
    <source>
        <strain evidence="2">MELC-2E11</strain>
        <tissue evidence="2">Siphon/mantle</tissue>
    </source>
</reference>
<dbReference type="SUPFAM" id="SSF57184">
    <property type="entry name" value="Growth factor receptor domain"/>
    <property type="match status" value="2"/>
</dbReference>
<organism evidence="2 3">
    <name type="scientific">Mya arenaria</name>
    <name type="common">Soft-shell clam</name>
    <dbReference type="NCBI Taxonomy" id="6604"/>
    <lineage>
        <taxon>Eukaryota</taxon>
        <taxon>Metazoa</taxon>
        <taxon>Spiralia</taxon>
        <taxon>Lophotrochozoa</taxon>
        <taxon>Mollusca</taxon>
        <taxon>Bivalvia</taxon>
        <taxon>Autobranchia</taxon>
        <taxon>Heteroconchia</taxon>
        <taxon>Euheterodonta</taxon>
        <taxon>Imparidentia</taxon>
        <taxon>Neoheterodontei</taxon>
        <taxon>Myida</taxon>
        <taxon>Myoidea</taxon>
        <taxon>Myidae</taxon>
        <taxon>Mya</taxon>
    </lineage>
</organism>
<evidence type="ECO:0000259" key="1">
    <source>
        <dbReference type="Pfam" id="PF07699"/>
    </source>
</evidence>
<dbReference type="PANTHER" id="PTHR46104">
    <property type="entry name" value="GENE 9195-RELATED-RELATED"/>
    <property type="match status" value="1"/>
</dbReference>
<proteinExistence type="predicted"/>
<accession>A0ABY7DXJ6</accession>
<dbReference type="Proteomes" id="UP001164746">
    <property type="component" value="Chromosome 3"/>
</dbReference>
<dbReference type="InterPro" id="IPR011641">
    <property type="entry name" value="Tyr-kin_ephrin_A/B_rcpt-like"/>
</dbReference>
<dbReference type="Pfam" id="PF07699">
    <property type="entry name" value="Ephrin_rec_like"/>
    <property type="match status" value="1"/>
</dbReference>
<dbReference type="SMART" id="SM01411">
    <property type="entry name" value="Ephrin_rec_like"/>
    <property type="match status" value="4"/>
</dbReference>
<dbReference type="InterPro" id="IPR009030">
    <property type="entry name" value="Growth_fac_rcpt_cys_sf"/>
</dbReference>
<name>A0ABY7DXJ6_MYAAR</name>